<accession>A0A397BBB4</accession>
<protein>
    <submittedName>
        <fullName evidence="1">Uncharacterized protein</fullName>
    </submittedName>
</protein>
<sequence length="114" mass="12502">IKGHYRASDSHTAQLERRKIATAVHNMAERAHAVQSHADKIQGMLTPDQTVRFHKWALAHRANHTATLNARRIAPAPHLSPDMSSILQTTDVTAHDLTAMLAAMTNPENGAART</sequence>
<evidence type="ECO:0000313" key="1">
    <source>
        <dbReference type="EMBL" id="RHY15708.1"/>
    </source>
</evidence>
<dbReference type="AlphaFoldDB" id="A0A397BBB4"/>
<feature type="non-terminal residue" evidence="1">
    <location>
        <position position="1"/>
    </location>
</feature>
<proteinExistence type="predicted"/>
<comment type="caution">
    <text evidence="1">The sequence shown here is derived from an EMBL/GenBank/DDBJ whole genome shotgun (WGS) entry which is preliminary data.</text>
</comment>
<gene>
    <name evidence="1" type="ORF">DYB25_006361</name>
</gene>
<dbReference type="VEuPathDB" id="FungiDB:H257_12553"/>
<dbReference type="EMBL" id="QUTA01005442">
    <property type="protein sequence ID" value="RHY15708.1"/>
    <property type="molecule type" value="Genomic_DNA"/>
</dbReference>
<dbReference type="Proteomes" id="UP000266239">
    <property type="component" value="Unassembled WGS sequence"/>
</dbReference>
<reference evidence="1 2" key="1">
    <citation type="submission" date="2018-08" db="EMBL/GenBank/DDBJ databases">
        <title>Aphanomyces genome sequencing and annotation.</title>
        <authorList>
            <person name="Minardi D."/>
            <person name="Oidtmann B."/>
            <person name="Van Der Giezen M."/>
            <person name="Studholme D.J."/>
        </authorList>
    </citation>
    <scope>NUCLEOTIDE SEQUENCE [LARGE SCALE GENOMIC DNA]</scope>
    <source>
        <strain evidence="1 2">Yx</strain>
    </source>
</reference>
<organism evidence="1 2">
    <name type="scientific">Aphanomyces astaci</name>
    <name type="common">Crayfish plague agent</name>
    <dbReference type="NCBI Taxonomy" id="112090"/>
    <lineage>
        <taxon>Eukaryota</taxon>
        <taxon>Sar</taxon>
        <taxon>Stramenopiles</taxon>
        <taxon>Oomycota</taxon>
        <taxon>Saprolegniomycetes</taxon>
        <taxon>Saprolegniales</taxon>
        <taxon>Verrucalvaceae</taxon>
        <taxon>Aphanomyces</taxon>
    </lineage>
</organism>
<evidence type="ECO:0000313" key="2">
    <source>
        <dbReference type="Proteomes" id="UP000266239"/>
    </source>
</evidence>
<name>A0A397BBB4_APHAT</name>